<dbReference type="PANTHER" id="PTHR46896:SF3">
    <property type="entry name" value="FI06413P-RELATED"/>
    <property type="match status" value="1"/>
</dbReference>
<dbReference type="GO" id="GO:0005737">
    <property type="term" value="C:cytoplasm"/>
    <property type="evidence" value="ECO:0007669"/>
    <property type="project" value="TreeGrafter"/>
</dbReference>
<evidence type="ECO:0000313" key="9">
    <source>
        <dbReference type="Proteomes" id="UP000299102"/>
    </source>
</evidence>
<keyword evidence="2" id="KW-0597">Phosphoprotein</keyword>
<gene>
    <name evidence="8" type="ORF">EVAR_42644_1</name>
</gene>
<dbReference type="GO" id="GO:0006508">
    <property type="term" value="P:proteolysis"/>
    <property type="evidence" value="ECO:0007669"/>
    <property type="project" value="UniProtKB-KW"/>
</dbReference>
<accession>A0A4C1WVL2</accession>
<dbReference type="InterPro" id="IPR038765">
    <property type="entry name" value="Papain-like_cys_pep_sf"/>
</dbReference>
<evidence type="ECO:0000256" key="5">
    <source>
        <dbReference type="ARBA" id="ARBA00022801"/>
    </source>
</evidence>
<feature type="compositionally biased region" description="Acidic residues" evidence="6">
    <location>
        <begin position="377"/>
        <end position="391"/>
    </location>
</feature>
<dbReference type="GO" id="GO:0016926">
    <property type="term" value="P:protein desumoylation"/>
    <property type="evidence" value="ECO:0007669"/>
    <property type="project" value="TreeGrafter"/>
</dbReference>
<evidence type="ECO:0000256" key="4">
    <source>
        <dbReference type="ARBA" id="ARBA00022786"/>
    </source>
</evidence>
<evidence type="ECO:0000256" key="1">
    <source>
        <dbReference type="ARBA" id="ARBA00005234"/>
    </source>
</evidence>
<dbReference type="EMBL" id="BGZK01000669">
    <property type="protein sequence ID" value="GBP55468.1"/>
    <property type="molecule type" value="Genomic_DNA"/>
</dbReference>
<keyword evidence="4" id="KW-0833">Ubl conjugation pathway</keyword>
<dbReference type="PROSITE" id="PS50600">
    <property type="entry name" value="ULP_PROTEASE"/>
    <property type="match status" value="1"/>
</dbReference>
<dbReference type="OrthoDB" id="442460at2759"/>
<dbReference type="GO" id="GO:0005634">
    <property type="term" value="C:nucleus"/>
    <property type="evidence" value="ECO:0007669"/>
    <property type="project" value="TreeGrafter"/>
</dbReference>
<feature type="compositionally biased region" description="Gly residues" evidence="6">
    <location>
        <begin position="573"/>
        <end position="582"/>
    </location>
</feature>
<reference evidence="8 9" key="1">
    <citation type="journal article" date="2019" name="Commun. Biol.">
        <title>The bagworm genome reveals a unique fibroin gene that provides high tensile strength.</title>
        <authorList>
            <person name="Kono N."/>
            <person name="Nakamura H."/>
            <person name="Ohtoshi R."/>
            <person name="Tomita M."/>
            <person name="Numata K."/>
            <person name="Arakawa K."/>
        </authorList>
    </citation>
    <scope>NUCLEOTIDE SEQUENCE [LARGE SCALE GENOMIC DNA]</scope>
</reference>
<dbReference type="InterPro" id="IPR003653">
    <property type="entry name" value="Peptidase_C48_C"/>
</dbReference>
<dbReference type="GO" id="GO:0070139">
    <property type="term" value="F:SUMO-specific endopeptidase activity"/>
    <property type="evidence" value="ECO:0007669"/>
    <property type="project" value="TreeGrafter"/>
</dbReference>
<dbReference type="STRING" id="151549.A0A4C1WVL2"/>
<evidence type="ECO:0000313" key="8">
    <source>
        <dbReference type="EMBL" id="GBP55468.1"/>
    </source>
</evidence>
<dbReference type="PANTHER" id="PTHR46896">
    <property type="entry name" value="SENTRIN-SPECIFIC PROTEASE"/>
    <property type="match status" value="1"/>
</dbReference>
<dbReference type="InterPro" id="IPR051947">
    <property type="entry name" value="Sentrin-specific_protease"/>
</dbReference>
<dbReference type="Pfam" id="PF02902">
    <property type="entry name" value="Peptidase_C48"/>
    <property type="match status" value="1"/>
</dbReference>
<organism evidence="8 9">
    <name type="scientific">Eumeta variegata</name>
    <name type="common">Bagworm moth</name>
    <name type="synonym">Eumeta japonica</name>
    <dbReference type="NCBI Taxonomy" id="151549"/>
    <lineage>
        <taxon>Eukaryota</taxon>
        <taxon>Metazoa</taxon>
        <taxon>Ecdysozoa</taxon>
        <taxon>Arthropoda</taxon>
        <taxon>Hexapoda</taxon>
        <taxon>Insecta</taxon>
        <taxon>Pterygota</taxon>
        <taxon>Neoptera</taxon>
        <taxon>Endopterygota</taxon>
        <taxon>Lepidoptera</taxon>
        <taxon>Glossata</taxon>
        <taxon>Ditrysia</taxon>
        <taxon>Tineoidea</taxon>
        <taxon>Psychidae</taxon>
        <taxon>Oiketicinae</taxon>
        <taxon>Eumeta</taxon>
    </lineage>
</organism>
<sequence length="758" mass="85533">MEADGSRDEISESPAQGSFSSLTCRTIRIGSYRYTPKEKVHISAKGIKIVAPSLKDESKEVALQIQTREVVRLLVHFGKGLPVIFLYTTSACGTYIRKTLDMVDESGPYYNPVSKIDPYKRITLLPESFVDESKTVLKKFFLKVMDELSSREANEILVRTCAKDSSSICKMITRNANVAGNSTSGKNSNPPEIRQILIYPQGKGGIPINTEDYMCLAQDQFLNDVIIDFYLKYLVHEVLTAQQREKTHIFSTFFYKRLTTKPSKVNKTSNPHEWDSTLTPAQKRHARVKTWTKNVNIFEKDFIVVPINENCHWFVAIICFPSLDACRSMIDNRLVTPQEIKKKERKSSMQIGSTTITPLSKQEQLITCDSDNLSERDEAEAEESDLDMQCDTDEEDTEKIEPKKVEVVHFTALNQTEPIKQPCILIFDSLAGASRSRVVATLRDYLTCEYQTKISPNKTFNKDNMKGSCPKIPQQNNFTDCGLYLLQYVEQFFKDPVMDYNLPIKQLANWFDEIVVTRKREEISNLLKTLMHKNNPDSHQTLPEITFPTLNGKLIENESEQQENESMSEGEKGGGGGGGTGAVAGRAKEGDAPAATLTFIKQTPTGDIIVKRNFADTSETLQLRKAIRLSDTENRSLVQIKQEIVKKHINEPLILPVKCNTGVVKGSAAVQAEYSMQLHSYTIFCYSWIRPSESYQLNGSNLDQLNRSGLDPKLPSIGSRTVGTTMQFFDIDSGPYRKGRRYLAPAKDYRQRSAVLPS</sequence>
<evidence type="ECO:0000256" key="3">
    <source>
        <dbReference type="ARBA" id="ARBA00022670"/>
    </source>
</evidence>
<comment type="similarity">
    <text evidence="1">Belongs to the peptidase C48 family.</text>
</comment>
<comment type="caution">
    <text evidence="8">The sequence shown here is derived from an EMBL/GenBank/DDBJ whole genome shotgun (WGS) entry which is preliminary data.</text>
</comment>
<evidence type="ECO:0000256" key="2">
    <source>
        <dbReference type="ARBA" id="ARBA00022553"/>
    </source>
</evidence>
<feature type="domain" description="Ubiquitin-like protease family profile" evidence="7">
    <location>
        <begin position="206"/>
        <end position="492"/>
    </location>
</feature>
<protein>
    <recommendedName>
        <fullName evidence="7">Ubiquitin-like protease family profile domain-containing protein</fullName>
    </recommendedName>
</protein>
<name>A0A4C1WVL2_EUMVA</name>
<dbReference type="Gene3D" id="3.40.395.10">
    <property type="entry name" value="Adenoviral Proteinase, Chain A"/>
    <property type="match status" value="1"/>
</dbReference>
<dbReference type="SUPFAM" id="SSF54001">
    <property type="entry name" value="Cysteine proteinases"/>
    <property type="match status" value="1"/>
</dbReference>
<proteinExistence type="inferred from homology"/>
<feature type="region of interest" description="Disordered" evidence="6">
    <location>
        <begin position="559"/>
        <end position="584"/>
    </location>
</feature>
<feature type="compositionally biased region" description="Acidic residues" evidence="6">
    <location>
        <begin position="559"/>
        <end position="568"/>
    </location>
</feature>
<keyword evidence="3" id="KW-0645">Protease</keyword>
<dbReference type="Proteomes" id="UP000299102">
    <property type="component" value="Unassembled WGS sequence"/>
</dbReference>
<keyword evidence="5" id="KW-0378">Hydrolase</keyword>
<keyword evidence="9" id="KW-1185">Reference proteome</keyword>
<dbReference type="AlphaFoldDB" id="A0A4C1WVL2"/>
<evidence type="ECO:0000259" key="7">
    <source>
        <dbReference type="PROSITE" id="PS50600"/>
    </source>
</evidence>
<evidence type="ECO:0000256" key="6">
    <source>
        <dbReference type="SAM" id="MobiDB-lite"/>
    </source>
</evidence>
<feature type="region of interest" description="Disordered" evidence="6">
    <location>
        <begin position="372"/>
        <end position="391"/>
    </location>
</feature>